<keyword evidence="13" id="KW-1185">Reference proteome</keyword>
<dbReference type="InterPro" id="IPR055410">
    <property type="entry name" value="Beta-prop_CAF1B_HIR1"/>
</dbReference>
<evidence type="ECO:0000256" key="4">
    <source>
        <dbReference type="ARBA" id="ARBA00022737"/>
    </source>
</evidence>
<feature type="compositionally biased region" description="Polar residues" evidence="10">
    <location>
        <begin position="471"/>
        <end position="489"/>
    </location>
</feature>
<evidence type="ECO:0000313" key="12">
    <source>
        <dbReference type="EMBL" id="KAK6637737.1"/>
    </source>
</evidence>
<keyword evidence="4" id="KW-0677">Repeat</keyword>
<evidence type="ECO:0000256" key="2">
    <source>
        <dbReference type="ARBA" id="ARBA00007306"/>
    </source>
</evidence>
<keyword evidence="5" id="KW-0227">DNA damage</keyword>
<evidence type="ECO:0000256" key="5">
    <source>
        <dbReference type="ARBA" id="ARBA00022763"/>
    </source>
</evidence>
<dbReference type="InterPro" id="IPR015943">
    <property type="entry name" value="WD40/YVTN_repeat-like_dom_sf"/>
</dbReference>
<proteinExistence type="inferred from homology"/>
<evidence type="ECO:0000256" key="3">
    <source>
        <dbReference type="ARBA" id="ARBA00022574"/>
    </source>
</evidence>
<keyword evidence="7" id="KW-0234">DNA repair</keyword>
<comment type="caution">
    <text evidence="12">The sequence shown here is derived from an EMBL/GenBank/DDBJ whole genome shotgun (WGS) entry which is preliminary data.</text>
</comment>
<feature type="compositionally biased region" description="Polar residues" evidence="10">
    <location>
        <begin position="537"/>
        <end position="547"/>
    </location>
</feature>
<dbReference type="Gene3D" id="2.130.10.10">
    <property type="entry name" value="YVTN repeat-like/Quinoprotein amine dehydrogenase"/>
    <property type="match status" value="2"/>
</dbReference>
<comment type="subcellular location">
    <subcellularLocation>
        <location evidence="1">Nucleus</location>
    </subcellularLocation>
</comment>
<comment type="similarity">
    <text evidence="2">Belongs to the WD repeat HIR1 family.</text>
</comment>
<evidence type="ECO:0000256" key="10">
    <source>
        <dbReference type="SAM" id="MobiDB-lite"/>
    </source>
</evidence>
<gene>
    <name evidence="12" type="ORF">RUM44_008159</name>
</gene>
<dbReference type="PROSITE" id="PS00678">
    <property type="entry name" value="WD_REPEATS_1"/>
    <property type="match status" value="1"/>
</dbReference>
<dbReference type="PANTHER" id="PTHR15271:SF4">
    <property type="entry name" value="CHROMATIN ASSEMBLY FACTOR 1 SUBUNIT B"/>
    <property type="match status" value="1"/>
</dbReference>
<dbReference type="InterPro" id="IPR036322">
    <property type="entry name" value="WD40_repeat_dom_sf"/>
</dbReference>
<dbReference type="InterPro" id="IPR019775">
    <property type="entry name" value="WD40_repeat_CS"/>
</dbReference>
<evidence type="ECO:0000256" key="1">
    <source>
        <dbReference type="ARBA" id="ARBA00004123"/>
    </source>
</evidence>
<dbReference type="InterPro" id="IPR001680">
    <property type="entry name" value="WD40_rpt"/>
</dbReference>
<keyword evidence="8" id="KW-0539">Nucleus</keyword>
<organism evidence="12 13">
    <name type="scientific">Polyplax serrata</name>
    <name type="common">Common mouse louse</name>
    <dbReference type="NCBI Taxonomy" id="468196"/>
    <lineage>
        <taxon>Eukaryota</taxon>
        <taxon>Metazoa</taxon>
        <taxon>Ecdysozoa</taxon>
        <taxon>Arthropoda</taxon>
        <taxon>Hexapoda</taxon>
        <taxon>Insecta</taxon>
        <taxon>Pterygota</taxon>
        <taxon>Neoptera</taxon>
        <taxon>Paraneoptera</taxon>
        <taxon>Psocodea</taxon>
        <taxon>Troctomorpha</taxon>
        <taxon>Phthiraptera</taxon>
        <taxon>Anoplura</taxon>
        <taxon>Polyplacidae</taxon>
        <taxon>Polyplax</taxon>
    </lineage>
</organism>
<feature type="repeat" description="WD" evidence="9">
    <location>
        <begin position="123"/>
        <end position="164"/>
    </location>
</feature>
<dbReference type="SMART" id="SM00320">
    <property type="entry name" value="WD40"/>
    <property type="match status" value="5"/>
</dbReference>
<evidence type="ECO:0000256" key="7">
    <source>
        <dbReference type="ARBA" id="ARBA00023204"/>
    </source>
</evidence>
<feature type="domain" description="CAF1B/HIR1 beta-propeller" evidence="11">
    <location>
        <begin position="1"/>
        <end position="383"/>
    </location>
</feature>
<accession>A0ABR1B7V1</accession>
<sequence>MKAVVPEIAWHNKSPVFTVDIQLTVNNGFYRAATGGGDSHVVVWHLFWNEGTNDITTSFAADLDRHIKAVNVVRFSKNGQLLASGDDDAIIIIWTLKAGQVNANSSFTNEDGNKENWVSLKTLRGHKDDIYDICWSPFSNELLSGSVDNTAIIWNIDKGSNTGTLGEHNGFVQGVAWDPKGKCLATLSSDRSLRVFDADSRKLVSKVTKAKINKVTGQDTEGEDNYIRLFHDDTVKTFFRRLNFSPDGNLIFVPCGVYRDGENEAKPPNDVSYVFLKTKPERPVLHLPSPDEYTIAVKCCPILFELNPTQSNVFELPYRIIFAVASRRSIVFYDTQQTAPFAFVTDIHYATLTDISWSYDGRLLLASSSDGYCTIVTFAEGELGVPYEALTTSTDAFDDLGLKLLDVTCQKSPEPTKNNSAGDIESALVEKCSDKIEDSPAKAEGPEISIVAFIEKKENNIESEIKREPGTNVSGTSSSVPLQSPVTTMTEEDSTEGMEKNVETTNLDNPDDNAMDVTETEEPAAMPETVNEEESKMVTSNNCPSET</sequence>
<feature type="compositionally biased region" description="Acidic residues" evidence="10">
    <location>
        <begin position="509"/>
        <end position="522"/>
    </location>
</feature>
<dbReference type="PROSITE" id="PS50082">
    <property type="entry name" value="WD_REPEATS_2"/>
    <property type="match status" value="3"/>
</dbReference>
<dbReference type="Proteomes" id="UP001359485">
    <property type="component" value="Unassembled WGS sequence"/>
</dbReference>
<dbReference type="PROSITE" id="PS50294">
    <property type="entry name" value="WD_REPEATS_REGION"/>
    <property type="match status" value="3"/>
</dbReference>
<name>A0ABR1B7V1_POLSC</name>
<feature type="region of interest" description="Disordered" evidence="10">
    <location>
        <begin position="463"/>
        <end position="547"/>
    </location>
</feature>
<protein>
    <recommendedName>
        <fullName evidence="11">CAF1B/HIR1 beta-propeller domain-containing protein</fullName>
    </recommendedName>
</protein>
<dbReference type="Pfam" id="PF24105">
    <property type="entry name" value="Beta-prop_CAF1B_HIR1"/>
    <property type="match status" value="1"/>
</dbReference>
<dbReference type="SUPFAM" id="SSF50978">
    <property type="entry name" value="WD40 repeat-like"/>
    <property type="match status" value="1"/>
</dbReference>
<keyword evidence="3 9" id="KW-0853">WD repeat</keyword>
<reference evidence="12 13" key="1">
    <citation type="submission" date="2023-09" db="EMBL/GenBank/DDBJ databases">
        <title>Genomes of two closely related lineages of the louse Polyplax serrata with different host specificities.</title>
        <authorList>
            <person name="Martinu J."/>
            <person name="Tarabai H."/>
            <person name="Stefka J."/>
            <person name="Hypsa V."/>
        </authorList>
    </citation>
    <scope>NUCLEOTIDE SEQUENCE [LARGE SCALE GENOMIC DNA]</scope>
    <source>
        <strain evidence="12">98ZLc_SE</strain>
    </source>
</reference>
<evidence type="ECO:0000256" key="9">
    <source>
        <dbReference type="PROSITE-ProRule" id="PRU00221"/>
    </source>
</evidence>
<feature type="repeat" description="WD" evidence="9">
    <location>
        <begin position="63"/>
        <end position="104"/>
    </location>
</feature>
<dbReference type="InterPro" id="IPR045145">
    <property type="entry name" value="PTHR15271"/>
</dbReference>
<evidence type="ECO:0000256" key="6">
    <source>
        <dbReference type="ARBA" id="ARBA00022853"/>
    </source>
</evidence>
<dbReference type="PANTHER" id="PTHR15271">
    <property type="entry name" value="CHROMATIN ASSEMBLY FACTOR 1 SUBUNIT B"/>
    <property type="match status" value="1"/>
</dbReference>
<evidence type="ECO:0000313" key="13">
    <source>
        <dbReference type="Proteomes" id="UP001359485"/>
    </source>
</evidence>
<evidence type="ECO:0000256" key="8">
    <source>
        <dbReference type="ARBA" id="ARBA00023242"/>
    </source>
</evidence>
<feature type="repeat" description="WD" evidence="9">
    <location>
        <begin position="165"/>
        <end position="206"/>
    </location>
</feature>
<keyword evidence="6" id="KW-0156">Chromatin regulator</keyword>
<evidence type="ECO:0000259" key="11">
    <source>
        <dbReference type="Pfam" id="PF24105"/>
    </source>
</evidence>
<dbReference type="EMBL" id="JAWJWF010000002">
    <property type="protein sequence ID" value="KAK6637737.1"/>
    <property type="molecule type" value="Genomic_DNA"/>
</dbReference>